<comment type="caution">
    <text evidence="2">The sequence shown here is derived from an EMBL/GenBank/DDBJ whole genome shotgun (WGS) entry which is preliminary data.</text>
</comment>
<evidence type="ECO:0000313" key="2">
    <source>
        <dbReference type="EMBL" id="KAK0506757.1"/>
    </source>
</evidence>
<proteinExistence type="predicted"/>
<evidence type="ECO:0000313" key="3">
    <source>
        <dbReference type="Proteomes" id="UP001175228"/>
    </source>
</evidence>
<dbReference type="Proteomes" id="UP001175228">
    <property type="component" value="Unassembled WGS sequence"/>
</dbReference>
<evidence type="ECO:0000256" key="1">
    <source>
        <dbReference type="SAM" id="MobiDB-lite"/>
    </source>
</evidence>
<sequence length="484" mass="53419">MVPSPPAVSADIAPSKDQSLSPSPMPSPQYELVPTLNDVEDTNGDDLLLTPHIDNTTKSDDMADNFGPSRVSTRASLTTDGFNLMDVGDIDIATNVSSESEYQHSESDIDAASLKQIQDFLKLRVSSKLSKKSVSYVKGEPGSTKGNPGNAKGKTTLDIKGKKKKTPAKCKDEQLEICYAIIAECNEAPKAVIELKLDPRVLNPKNELRGLAKDWHCVLIQAYSVVMSLFDCIEMPADPQALEIVLEEADMQEIDIKEHVKKSNWKNKDLPFENFICDLPIWQQKFVPSLVNWATWNIQEPYGTTNHPDFKVTVQDLWAKIFLHLSLKLKDDSAQAEHPTIQAVAAAAIQTHCSDIDKEALKTMDRNWNLTAGLAIAASAVWCLPLFLGCSDFSNALYLSNSKNNSNSFKDNSWGSIANKYFPHLAGYNNGKWKEIILESAKYLNTKKIKSPAVERGLSSADADEILDGDDNITLSLCSSHCKE</sequence>
<accession>A0AA39UWZ7</accession>
<keyword evidence="3" id="KW-1185">Reference proteome</keyword>
<name>A0AA39UWZ7_9AGAR</name>
<organism evidence="2 3">
    <name type="scientific">Armillaria luteobubalina</name>
    <dbReference type="NCBI Taxonomy" id="153913"/>
    <lineage>
        <taxon>Eukaryota</taxon>
        <taxon>Fungi</taxon>
        <taxon>Dikarya</taxon>
        <taxon>Basidiomycota</taxon>
        <taxon>Agaricomycotina</taxon>
        <taxon>Agaricomycetes</taxon>
        <taxon>Agaricomycetidae</taxon>
        <taxon>Agaricales</taxon>
        <taxon>Marasmiineae</taxon>
        <taxon>Physalacriaceae</taxon>
        <taxon>Armillaria</taxon>
    </lineage>
</organism>
<feature type="region of interest" description="Disordered" evidence="1">
    <location>
        <begin position="1"/>
        <end position="31"/>
    </location>
</feature>
<reference evidence="2" key="1">
    <citation type="submission" date="2023-06" db="EMBL/GenBank/DDBJ databases">
        <authorList>
            <consortium name="Lawrence Berkeley National Laboratory"/>
            <person name="Ahrendt S."/>
            <person name="Sahu N."/>
            <person name="Indic B."/>
            <person name="Wong-Bajracharya J."/>
            <person name="Merenyi Z."/>
            <person name="Ke H.-M."/>
            <person name="Monk M."/>
            <person name="Kocsube S."/>
            <person name="Drula E."/>
            <person name="Lipzen A."/>
            <person name="Balint B."/>
            <person name="Henrissat B."/>
            <person name="Andreopoulos B."/>
            <person name="Martin F.M."/>
            <person name="Harder C.B."/>
            <person name="Rigling D."/>
            <person name="Ford K.L."/>
            <person name="Foster G.D."/>
            <person name="Pangilinan J."/>
            <person name="Papanicolaou A."/>
            <person name="Barry K."/>
            <person name="LaButti K."/>
            <person name="Viragh M."/>
            <person name="Koriabine M."/>
            <person name="Yan M."/>
            <person name="Riley R."/>
            <person name="Champramary S."/>
            <person name="Plett K.L."/>
            <person name="Tsai I.J."/>
            <person name="Slot J."/>
            <person name="Sipos G."/>
            <person name="Plett J."/>
            <person name="Nagy L.G."/>
            <person name="Grigoriev I.V."/>
        </authorList>
    </citation>
    <scope>NUCLEOTIDE SEQUENCE</scope>
    <source>
        <strain evidence="2">HWK02</strain>
    </source>
</reference>
<dbReference type="EMBL" id="JAUEPU010000001">
    <property type="protein sequence ID" value="KAK0506757.1"/>
    <property type="molecule type" value="Genomic_DNA"/>
</dbReference>
<dbReference type="AlphaFoldDB" id="A0AA39UWZ7"/>
<gene>
    <name evidence="2" type="ORF">EDD18DRAFT_1098003</name>
</gene>
<protein>
    <submittedName>
        <fullName evidence="2">Uncharacterized protein</fullName>
    </submittedName>
</protein>